<dbReference type="SUPFAM" id="SSF160350">
    <property type="entry name" value="Rnp2-like"/>
    <property type="match status" value="1"/>
</dbReference>
<dbReference type="HAMAP" id="MF_00755">
    <property type="entry name" value="RNase_P_2"/>
    <property type="match status" value="1"/>
</dbReference>
<evidence type="ECO:0000256" key="1">
    <source>
        <dbReference type="ARBA" id="ARBA00022694"/>
    </source>
</evidence>
<organism evidence="4 7">
    <name type="scientific">Methanohalophilus halophilus</name>
    <dbReference type="NCBI Taxonomy" id="2177"/>
    <lineage>
        <taxon>Archaea</taxon>
        <taxon>Methanobacteriati</taxon>
        <taxon>Methanobacteriota</taxon>
        <taxon>Stenosarchaea group</taxon>
        <taxon>Methanomicrobia</taxon>
        <taxon>Methanosarcinales</taxon>
        <taxon>Methanosarcinaceae</taxon>
        <taxon>Methanohalophilus</taxon>
    </lineage>
</organism>
<evidence type="ECO:0000313" key="8">
    <source>
        <dbReference type="Proteomes" id="UP000198669"/>
    </source>
</evidence>
<evidence type="ECO:0000256" key="2">
    <source>
        <dbReference type="ARBA" id="ARBA00022801"/>
    </source>
</evidence>
<evidence type="ECO:0000313" key="6">
    <source>
        <dbReference type="EMBL" id="SDW36726.1"/>
    </source>
</evidence>
<evidence type="ECO:0000313" key="4">
    <source>
        <dbReference type="EMBL" id="APH39708.1"/>
    </source>
</evidence>
<keyword evidence="1 3" id="KW-0819">tRNA processing</keyword>
<gene>
    <name evidence="3" type="primary">rnp2</name>
    <name evidence="4" type="ORF">BHR79_09580</name>
    <name evidence="5" type="ORF">EFE40_05680</name>
    <name evidence="6" type="ORF">SAMN04515625_0834</name>
</gene>
<reference evidence="6 8" key="2">
    <citation type="submission" date="2016-10" db="EMBL/GenBank/DDBJ databases">
        <authorList>
            <person name="de Groot N.N."/>
        </authorList>
    </citation>
    <scope>NUCLEOTIDE SEQUENCE [LARGE SCALE GENOMIC DNA]</scope>
    <source>
        <strain evidence="6 8">Z-7982</strain>
    </source>
</reference>
<dbReference type="InterPro" id="IPR002759">
    <property type="entry name" value="Pop5/Rpp14/Rnp2-like"/>
</dbReference>
<keyword evidence="3" id="KW-0540">Nuclease</keyword>
<comment type="function">
    <text evidence="3">Part of ribonuclease P, a protein complex that generates mature tRNA molecules by cleaving their 5'-ends.</text>
</comment>
<keyword evidence="7" id="KW-1185">Reference proteome</keyword>
<dbReference type="EC" id="3.1.26.5" evidence="3"/>
<dbReference type="Proteomes" id="UP000186879">
    <property type="component" value="Chromosome"/>
</dbReference>
<evidence type="ECO:0000256" key="3">
    <source>
        <dbReference type="HAMAP-Rule" id="MF_00755"/>
    </source>
</evidence>
<reference evidence="4 7" key="1">
    <citation type="submission" date="2016-10" db="EMBL/GenBank/DDBJ databases">
        <title>Methanohalophilus halophilus.</title>
        <authorList>
            <person name="L'haridon S."/>
        </authorList>
    </citation>
    <scope>NUCLEOTIDE SEQUENCE [LARGE SCALE GENOMIC DNA]</scope>
    <source>
        <strain evidence="4 7">Z-7982</strain>
    </source>
</reference>
<sequence length="122" mass="13468">MKVLPPTLRDPKRYLALELICEVRVSRDDFLNEIFSNSAALIGDFGSSQAGIRLLDFDDNMGILRCKRGSEDLTRAVLATITIVGGYPAIVNVLGIAGTVRSATEKYIEKRDPYSVPNDKHI</sequence>
<comment type="subunit">
    <text evidence="3">Consists of a catalytic RNA component and at least 4-5 protein subunits.</text>
</comment>
<dbReference type="KEGG" id="mhaz:BHR79_09580"/>
<proteinExistence type="inferred from homology"/>
<dbReference type="GO" id="GO:0030677">
    <property type="term" value="C:ribonuclease P complex"/>
    <property type="evidence" value="ECO:0007669"/>
    <property type="project" value="UniProtKB-UniRule"/>
</dbReference>
<reference evidence="5 9" key="3">
    <citation type="submission" date="2018-10" db="EMBL/GenBank/DDBJ databases">
        <title>Cultivation of a novel Methanohalophilus strain from Kebrit Deep of the Red Sea and a genomic comparison of members of the genus Methanohalophilus.</title>
        <authorList>
            <person name="Guan Y."/>
            <person name="Ngugi D.K."/>
            <person name="Stingl U."/>
        </authorList>
    </citation>
    <scope>NUCLEOTIDE SEQUENCE [LARGE SCALE GENOMIC DNA]</scope>
    <source>
        <strain evidence="5 9">DSM 3094</strain>
    </source>
</reference>
<dbReference type="EMBL" id="FNMU01000002">
    <property type="protein sequence ID" value="SDW36726.1"/>
    <property type="molecule type" value="Genomic_DNA"/>
</dbReference>
<protein>
    <recommendedName>
        <fullName evidence="3">Ribonuclease P protein component 2</fullName>
        <shortName evidence="3">RNase P component 2</shortName>
        <ecNumber evidence="3">3.1.26.5</ecNumber>
    </recommendedName>
    <alternativeName>
        <fullName evidence="3">Pop5</fullName>
    </alternativeName>
</protein>
<dbReference type="GO" id="GO:0005737">
    <property type="term" value="C:cytoplasm"/>
    <property type="evidence" value="ECO:0007669"/>
    <property type="project" value="UniProtKB-SubCell"/>
</dbReference>
<dbReference type="GO" id="GO:0004526">
    <property type="term" value="F:ribonuclease P activity"/>
    <property type="evidence" value="ECO:0007669"/>
    <property type="project" value="UniProtKB-UniRule"/>
</dbReference>
<dbReference type="Proteomes" id="UP000267921">
    <property type="component" value="Unassembled WGS sequence"/>
</dbReference>
<evidence type="ECO:0000313" key="5">
    <source>
        <dbReference type="EMBL" id="RNI08956.1"/>
    </source>
</evidence>
<comment type="subcellular location">
    <subcellularLocation>
        <location evidence="3">Cytoplasm</location>
    </subcellularLocation>
</comment>
<evidence type="ECO:0000313" key="7">
    <source>
        <dbReference type="Proteomes" id="UP000186879"/>
    </source>
</evidence>
<dbReference type="AlphaFoldDB" id="A0A1L3Q4D5"/>
<dbReference type="Pfam" id="PF01900">
    <property type="entry name" value="RNase_P_Rpp14"/>
    <property type="match status" value="1"/>
</dbReference>
<dbReference type="EMBL" id="CP017921">
    <property type="protein sequence ID" value="APH39708.1"/>
    <property type="molecule type" value="Genomic_DNA"/>
</dbReference>
<name>A0A1L3Q4D5_9EURY</name>
<dbReference type="GeneID" id="30584022"/>
<dbReference type="STRING" id="2177.BHR79_09580"/>
<comment type="catalytic activity">
    <reaction evidence="3">
        <text>Endonucleolytic cleavage of RNA, removing 5'-extranucleotides from tRNA precursor.</text>
        <dbReference type="EC" id="3.1.26.5"/>
    </reaction>
</comment>
<keyword evidence="3" id="KW-0255">Endonuclease</keyword>
<keyword evidence="3" id="KW-0963">Cytoplasm</keyword>
<dbReference type="Proteomes" id="UP000198669">
    <property type="component" value="Unassembled WGS sequence"/>
</dbReference>
<dbReference type="InterPro" id="IPR038085">
    <property type="entry name" value="Rnp2-like_sf"/>
</dbReference>
<accession>A0A1L3Q4D5</accession>
<dbReference type="Gene3D" id="3.30.70.3250">
    <property type="entry name" value="Ribonuclease P, Pop5 subunit"/>
    <property type="match status" value="1"/>
</dbReference>
<dbReference type="GO" id="GO:0001682">
    <property type="term" value="P:tRNA 5'-leader removal"/>
    <property type="evidence" value="ECO:0007669"/>
    <property type="project" value="UniProtKB-UniRule"/>
</dbReference>
<dbReference type="PIRSF" id="PIRSF004952">
    <property type="entry name" value="RNase_P_2"/>
    <property type="match status" value="1"/>
</dbReference>
<comment type="similarity">
    <text evidence="3">Belongs to the eukaryotic/archaeal RNase P protein component 2 family.</text>
</comment>
<dbReference type="EMBL" id="RJJG01000004">
    <property type="protein sequence ID" value="RNI08956.1"/>
    <property type="molecule type" value="Genomic_DNA"/>
</dbReference>
<dbReference type="RefSeq" id="WP_072562125.1">
    <property type="nucleotide sequence ID" value="NZ_CP017921.1"/>
</dbReference>
<dbReference type="OrthoDB" id="19261at2157"/>
<dbReference type="InterPro" id="IPR016434">
    <property type="entry name" value="Rnp2_archaea"/>
</dbReference>
<keyword evidence="2 3" id="KW-0378">Hydrolase</keyword>
<evidence type="ECO:0000313" key="9">
    <source>
        <dbReference type="Proteomes" id="UP000267921"/>
    </source>
</evidence>